<dbReference type="PANTHER" id="PTHR30273:SF2">
    <property type="entry name" value="PROTEIN FECR"/>
    <property type="match status" value="1"/>
</dbReference>
<proteinExistence type="predicted"/>
<sequence>MKKVVTYRTLENFSKGKYSWNDYLQVRDWFSNIHDFKEVKTFLYEQWKGLNKKGIPDDNSLKHIYEQIEYHILLEERQELKRKGLWSFYRQAAAILLIPVLAFSLWHFLMNKQAGNMNLAWVEINSPPGARTQFLLPDGSSGWLNSGSTLKYNPVFSNKREVELSGEAYFEVIPDNSVFTVNAADLNVRVLGTKFNVSAYPDDDFTEVVLASGKVAVEGEDKFFEKILLPNEKLTFLPGENKYTVKQVDTNSYVAWKDGFLLLDNEPLEEAINRIERWYNVVIEVEDETLKRYRFKATFQDEPLEEVLKLLAVSTPMEYTFEKRVVDDKNFYQKKKVTIKLKQ</sequence>
<evidence type="ECO:0000313" key="4">
    <source>
        <dbReference type="EMBL" id="RIH67056.1"/>
    </source>
</evidence>
<dbReference type="Gene3D" id="3.55.50.30">
    <property type="match status" value="1"/>
</dbReference>
<dbReference type="Proteomes" id="UP000266441">
    <property type="component" value="Unassembled WGS sequence"/>
</dbReference>
<dbReference type="GO" id="GO:0016989">
    <property type="term" value="F:sigma factor antagonist activity"/>
    <property type="evidence" value="ECO:0007669"/>
    <property type="project" value="TreeGrafter"/>
</dbReference>
<organism evidence="4 5">
    <name type="scientific">Mariniphaga sediminis</name>
    <dbReference type="NCBI Taxonomy" id="1628158"/>
    <lineage>
        <taxon>Bacteria</taxon>
        <taxon>Pseudomonadati</taxon>
        <taxon>Bacteroidota</taxon>
        <taxon>Bacteroidia</taxon>
        <taxon>Marinilabiliales</taxon>
        <taxon>Prolixibacteraceae</taxon>
        <taxon>Mariniphaga</taxon>
    </lineage>
</organism>
<dbReference type="RefSeq" id="WP_119348082.1">
    <property type="nucleotide sequence ID" value="NZ_QWET01000001.1"/>
</dbReference>
<dbReference type="OrthoDB" id="710640at2"/>
<dbReference type="Pfam" id="PF16344">
    <property type="entry name" value="FecR_C"/>
    <property type="match status" value="1"/>
</dbReference>
<feature type="domain" description="Protein FecR C-terminal" evidence="3">
    <location>
        <begin position="261"/>
        <end position="325"/>
    </location>
</feature>
<feature type="domain" description="FecR protein" evidence="2">
    <location>
        <begin position="124"/>
        <end position="215"/>
    </location>
</feature>
<dbReference type="InterPro" id="IPR012373">
    <property type="entry name" value="Ferrdict_sens_TM"/>
</dbReference>
<keyword evidence="1" id="KW-1133">Transmembrane helix</keyword>
<dbReference type="EMBL" id="QWET01000001">
    <property type="protein sequence ID" value="RIH67056.1"/>
    <property type="molecule type" value="Genomic_DNA"/>
</dbReference>
<evidence type="ECO:0000313" key="5">
    <source>
        <dbReference type="Proteomes" id="UP000266441"/>
    </source>
</evidence>
<dbReference type="InterPro" id="IPR032508">
    <property type="entry name" value="FecR_C"/>
</dbReference>
<evidence type="ECO:0000259" key="2">
    <source>
        <dbReference type="Pfam" id="PF04773"/>
    </source>
</evidence>
<dbReference type="Gene3D" id="2.60.120.1440">
    <property type="match status" value="1"/>
</dbReference>
<gene>
    <name evidence="4" type="ORF">D1164_01075</name>
</gene>
<reference evidence="4 5" key="1">
    <citation type="journal article" date="2015" name="Int. J. Syst. Evol. Microbiol.">
        <title>Mariniphaga sediminis sp. nov., isolated from coastal sediment.</title>
        <authorList>
            <person name="Wang F.Q."/>
            <person name="Shen Q.Y."/>
            <person name="Chen G.J."/>
            <person name="Du Z.J."/>
        </authorList>
    </citation>
    <scope>NUCLEOTIDE SEQUENCE [LARGE SCALE GENOMIC DNA]</scope>
    <source>
        <strain evidence="4 5">SY21</strain>
    </source>
</reference>
<keyword evidence="5" id="KW-1185">Reference proteome</keyword>
<dbReference type="Pfam" id="PF04773">
    <property type="entry name" value="FecR"/>
    <property type="match status" value="1"/>
</dbReference>
<dbReference type="AlphaFoldDB" id="A0A399D6D3"/>
<keyword evidence="1" id="KW-0812">Transmembrane</keyword>
<feature type="transmembrane region" description="Helical" evidence="1">
    <location>
        <begin position="88"/>
        <end position="109"/>
    </location>
</feature>
<evidence type="ECO:0000259" key="3">
    <source>
        <dbReference type="Pfam" id="PF16344"/>
    </source>
</evidence>
<name>A0A399D6D3_9BACT</name>
<evidence type="ECO:0000256" key="1">
    <source>
        <dbReference type="SAM" id="Phobius"/>
    </source>
</evidence>
<accession>A0A399D6D3</accession>
<dbReference type="PANTHER" id="PTHR30273">
    <property type="entry name" value="PERIPLASMIC SIGNAL SENSOR AND SIGMA FACTOR ACTIVATOR FECR-RELATED"/>
    <property type="match status" value="1"/>
</dbReference>
<comment type="caution">
    <text evidence="4">The sequence shown here is derived from an EMBL/GenBank/DDBJ whole genome shotgun (WGS) entry which is preliminary data.</text>
</comment>
<protein>
    <submittedName>
        <fullName evidence="4">DUF4974 domain-containing protein</fullName>
    </submittedName>
</protein>
<dbReference type="InterPro" id="IPR006860">
    <property type="entry name" value="FecR"/>
</dbReference>
<keyword evidence="1" id="KW-0472">Membrane</keyword>